<dbReference type="AlphaFoldDB" id="A0A9D4UVA3"/>
<proteinExistence type="predicted"/>
<dbReference type="GO" id="GO:0008270">
    <property type="term" value="F:zinc ion binding"/>
    <property type="evidence" value="ECO:0007669"/>
    <property type="project" value="UniProtKB-KW"/>
</dbReference>
<evidence type="ECO:0000259" key="7">
    <source>
        <dbReference type="PROSITE" id="PS50089"/>
    </source>
</evidence>
<evidence type="ECO:0000256" key="3">
    <source>
        <dbReference type="ARBA" id="ARBA00022771"/>
    </source>
</evidence>
<dbReference type="SUPFAM" id="SSF57850">
    <property type="entry name" value="RING/U-box"/>
    <property type="match status" value="1"/>
</dbReference>
<dbReference type="Pfam" id="PF13639">
    <property type="entry name" value="zf-RING_2"/>
    <property type="match status" value="1"/>
</dbReference>
<reference evidence="8" key="1">
    <citation type="submission" date="2021-01" db="EMBL/GenBank/DDBJ databases">
        <title>Adiantum capillus-veneris genome.</title>
        <authorList>
            <person name="Fang Y."/>
            <person name="Liao Q."/>
        </authorList>
    </citation>
    <scope>NUCLEOTIDE SEQUENCE</scope>
    <source>
        <strain evidence="8">H3</strain>
        <tissue evidence="8">Leaf</tissue>
    </source>
</reference>
<dbReference type="Gene3D" id="3.30.60.20">
    <property type="match status" value="2"/>
</dbReference>
<comment type="caution">
    <text evidence="8">The sequence shown here is derived from an EMBL/GenBank/DDBJ whole genome shotgun (WGS) entry which is preliminary data.</text>
</comment>
<keyword evidence="3 5" id="KW-0863">Zinc-finger</keyword>
<evidence type="ECO:0000259" key="6">
    <source>
        <dbReference type="PROSITE" id="PS50081"/>
    </source>
</evidence>
<dbReference type="Pfam" id="PF03107">
    <property type="entry name" value="C1_2"/>
    <property type="match status" value="4"/>
</dbReference>
<keyword evidence="2" id="KW-0677">Repeat</keyword>
<dbReference type="OrthoDB" id="1877533at2759"/>
<keyword evidence="4" id="KW-0862">Zinc</keyword>
<evidence type="ECO:0000256" key="5">
    <source>
        <dbReference type="PROSITE-ProRule" id="PRU00175"/>
    </source>
</evidence>
<dbReference type="PROSITE" id="PS01359">
    <property type="entry name" value="ZF_PHD_1"/>
    <property type="match status" value="1"/>
</dbReference>
<dbReference type="InterPro" id="IPR013083">
    <property type="entry name" value="Znf_RING/FYVE/PHD"/>
</dbReference>
<dbReference type="InterPro" id="IPR004146">
    <property type="entry name" value="DC1"/>
</dbReference>
<dbReference type="PANTHER" id="PTHR46288">
    <property type="entry name" value="PHORBOL-ESTER/DAG-TYPE DOMAIN-CONTAINING PROTEIN"/>
    <property type="match status" value="1"/>
</dbReference>
<name>A0A9D4UVA3_ADICA</name>
<dbReference type="SUPFAM" id="SSF57889">
    <property type="entry name" value="Cysteine-rich domain"/>
    <property type="match status" value="3"/>
</dbReference>
<evidence type="ECO:0000313" key="8">
    <source>
        <dbReference type="EMBL" id="KAI5074480.1"/>
    </source>
</evidence>
<feature type="domain" description="RING-type" evidence="7">
    <location>
        <begin position="301"/>
        <end position="342"/>
    </location>
</feature>
<dbReference type="InterPro" id="IPR019786">
    <property type="entry name" value="Zinc_finger_PHD-type_CS"/>
</dbReference>
<organism evidence="8 9">
    <name type="scientific">Adiantum capillus-veneris</name>
    <name type="common">Maidenhair fern</name>
    <dbReference type="NCBI Taxonomy" id="13818"/>
    <lineage>
        <taxon>Eukaryota</taxon>
        <taxon>Viridiplantae</taxon>
        <taxon>Streptophyta</taxon>
        <taxon>Embryophyta</taxon>
        <taxon>Tracheophyta</taxon>
        <taxon>Polypodiopsida</taxon>
        <taxon>Polypodiidae</taxon>
        <taxon>Polypodiales</taxon>
        <taxon>Pteridineae</taxon>
        <taxon>Pteridaceae</taxon>
        <taxon>Vittarioideae</taxon>
        <taxon>Adiantum</taxon>
    </lineage>
</organism>
<dbReference type="PANTHER" id="PTHR46288:SF80">
    <property type="entry name" value="CYSTEINE_HISTIDINE-RICH C1 DOMAIN FAMILY PROTEIN"/>
    <property type="match status" value="1"/>
</dbReference>
<dbReference type="InterPro" id="IPR001841">
    <property type="entry name" value="Znf_RING"/>
</dbReference>
<evidence type="ECO:0000256" key="2">
    <source>
        <dbReference type="ARBA" id="ARBA00022737"/>
    </source>
</evidence>
<dbReference type="EMBL" id="JABFUD020000010">
    <property type="protein sequence ID" value="KAI5074480.1"/>
    <property type="molecule type" value="Genomic_DNA"/>
</dbReference>
<keyword evidence="1" id="KW-0479">Metal-binding</keyword>
<accession>A0A9D4UVA3</accession>
<keyword evidence="9" id="KW-1185">Reference proteome</keyword>
<gene>
    <name evidence="8" type="ORF">GOP47_0010441</name>
</gene>
<evidence type="ECO:0000256" key="4">
    <source>
        <dbReference type="ARBA" id="ARBA00022833"/>
    </source>
</evidence>
<dbReference type="Gene3D" id="3.30.40.10">
    <property type="entry name" value="Zinc/RING finger domain, C3HC4 (zinc finger)"/>
    <property type="match status" value="1"/>
</dbReference>
<dbReference type="PROSITE" id="PS50081">
    <property type="entry name" value="ZF_DAG_PE_2"/>
    <property type="match status" value="1"/>
</dbReference>
<dbReference type="InterPro" id="IPR002219">
    <property type="entry name" value="PKC_DAG/PE"/>
</dbReference>
<protein>
    <submittedName>
        <fullName evidence="8">Uncharacterized protein</fullName>
    </submittedName>
</protein>
<sequence length="345" mass="38673">MVHTLVLLQNVPYPTGFFICDLCREKGSGSVFHCSACHFDLHPSCIATGEQISHFSHFKHPLYIETLASNKTHTCDVCGDPAFPLVYHCDECDFDMHPHCARAPRFIQHSCHKHILQLMPKKDAYSGSCWCDVCGKEAIDRVYHCSSCDFDLHIFCAMLPCNPYHSKHPEHRLKLFNKPDTRFRKASCAECGKDVSKWAYGCESCGFFLHVDCANIPRHEVAAVPTSVLGDSTTLATSSDIETVMKMMDRLLVSSAETVTASEGTAARKVMKMLEQQHQGVPVTLSPAASALTRSGDRNTCPTCLEDYACNKQRRDLRCGHHFHTGCILRWLDSSNRCPVCRQQD</sequence>
<dbReference type="InterPro" id="IPR046349">
    <property type="entry name" value="C1-like_sf"/>
</dbReference>
<evidence type="ECO:0000256" key="1">
    <source>
        <dbReference type="ARBA" id="ARBA00022723"/>
    </source>
</evidence>
<dbReference type="PROSITE" id="PS50089">
    <property type="entry name" value="ZF_RING_2"/>
    <property type="match status" value="1"/>
</dbReference>
<dbReference type="SMART" id="SM00184">
    <property type="entry name" value="RING"/>
    <property type="match status" value="1"/>
</dbReference>
<dbReference type="Proteomes" id="UP000886520">
    <property type="component" value="Chromosome 10"/>
</dbReference>
<evidence type="ECO:0000313" key="9">
    <source>
        <dbReference type="Proteomes" id="UP000886520"/>
    </source>
</evidence>
<feature type="domain" description="Phorbol-ester/DAG-type" evidence="6">
    <location>
        <begin position="59"/>
        <end position="111"/>
    </location>
</feature>